<dbReference type="Proteomes" id="UP000023541">
    <property type="component" value="Unassembled WGS sequence"/>
</dbReference>
<evidence type="ECO:0000259" key="2">
    <source>
        <dbReference type="Pfam" id="PF01433"/>
    </source>
</evidence>
<feature type="transmembrane region" description="Helical" evidence="1">
    <location>
        <begin position="413"/>
        <end position="436"/>
    </location>
</feature>
<evidence type="ECO:0000256" key="1">
    <source>
        <dbReference type="SAM" id="Phobius"/>
    </source>
</evidence>
<protein>
    <recommendedName>
        <fullName evidence="2">Peptidase M1 membrane alanine aminopeptidase domain-containing protein</fullName>
    </recommendedName>
</protein>
<accession>A0A023C071</accession>
<dbReference type="GO" id="GO:0042277">
    <property type="term" value="F:peptide binding"/>
    <property type="evidence" value="ECO:0007669"/>
    <property type="project" value="TreeGrafter"/>
</dbReference>
<dbReference type="SUPFAM" id="SSF55486">
    <property type="entry name" value="Metalloproteases ('zincins'), catalytic domain"/>
    <property type="match status" value="1"/>
</dbReference>
<dbReference type="GO" id="GO:0008270">
    <property type="term" value="F:zinc ion binding"/>
    <property type="evidence" value="ECO:0007669"/>
    <property type="project" value="InterPro"/>
</dbReference>
<organism evidence="3 4">
    <name type="scientific">Aquimarina atlantica</name>
    <dbReference type="NCBI Taxonomy" id="1317122"/>
    <lineage>
        <taxon>Bacteria</taxon>
        <taxon>Pseudomonadati</taxon>
        <taxon>Bacteroidota</taxon>
        <taxon>Flavobacteriia</taxon>
        <taxon>Flavobacteriales</taxon>
        <taxon>Flavobacteriaceae</taxon>
        <taxon>Aquimarina</taxon>
    </lineage>
</organism>
<dbReference type="InterPro" id="IPR027268">
    <property type="entry name" value="Peptidase_M4/M1_CTD_sf"/>
</dbReference>
<comment type="caution">
    <text evidence="3">The sequence shown here is derived from an EMBL/GenBank/DDBJ whole genome shotgun (WGS) entry which is preliminary data.</text>
</comment>
<keyword evidence="1" id="KW-0472">Membrane</keyword>
<dbReference type="Pfam" id="PF01433">
    <property type="entry name" value="Peptidase_M1"/>
    <property type="match status" value="1"/>
</dbReference>
<feature type="transmembrane region" description="Helical" evidence="1">
    <location>
        <begin position="172"/>
        <end position="193"/>
    </location>
</feature>
<feature type="transmembrane region" description="Helical" evidence="1">
    <location>
        <begin position="320"/>
        <end position="342"/>
    </location>
</feature>
<dbReference type="EMBL" id="AQRA01000001">
    <property type="protein sequence ID" value="EZH75599.1"/>
    <property type="molecule type" value="Genomic_DNA"/>
</dbReference>
<name>A0A023C071_9FLAO</name>
<dbReference type="PANTHER" id="PTHR11533">
    <property type="entry name" value="PROTEASE M1 ZINC METALLOPROTEASE"/>
    <property type="match status" value="1"/>
</dbReference>
<dbReference type="GO" id="GO:0043171">
    <property type="term" value="P:peptide catabolic process"/>
    <property type="evidence" value="ECO:0007669"/>
    <property type="project" value="TreeGrafter"/>
</dbReference>
<feature type="transmembrane region" description="Helical" evidence="1">
    <location>
        <begin position="53"/>
        <end position="77"/>
    </location>
</feature>
<feature type="transmembrane region" description="Helical" evidence="1">
    <location>
        <begin position="362"/>
        <end position="381"/>
    </location>
</feature>
<proteinExistence type="predicted"/>
<sequence>MTMKLLQFEWRYHTRQTSFILFLVLFIGYGILAITQAFQYLEFSNMYNDAYNLSFLSGIISIGVVFASIFFCVNGLLRDTAFHTKEIIFSTGIQKHSFLINRFLGLFLISLFIGSVALLGVFIGANIANLNPETLHHFNINHYLWPWLTIVVPNVFVCTAILFSTTLLSQKAIVTYITGLLLIAIHWISGFYINSPLVGGSILSDPEVLAIASLVDPIGLSAFFEQTQFLTPIEKNETLISLSRHFAWNRVIWIFFGLASIVISYRLFRFRKLNQKVKKQAILIADKPSNSIYKPVTIAFDTLTTRIARIKSIVVLDTKMIITGIPFLVIVLLWIVMIILAFNNSVRSFGIYGNRYPTTDLFIGLIHEILPIMGLLLIVFYTGEMVWKSRFNEFHEIIEATPTKNSTFFISKYITITIIPILLILISIFVAITFQFSNGYYDLELTHYFSMFYFGGLQVLLYTIFALLIQNIVSNKYLGMVISGGILLLFGPLSNSVGLEHPLILFNNLPNMARAYSDFNQYGQYVVKFNWLSLYWITFAGIVALFSFKLWKRGTISTIKTYTRIIWNKKEKVVLISFVFLFITIGTYIYYNINIINKYEVADEIYDFNEKYERTYKKYDHLVVPKLVSVQTAVDIFPNEQKYEVKASCLITNTTSQPIKEIFITAPIPLKKLSIENSTQVFHDSIIGTYLFKLHTPLQQGSILKMKYNLTKNSSGFDIDHSITSNGSYIKSHQFSPHLGYVNEYEISHAYEREKRGLPIKEKPVVNDNYLQIGGKFNFEKIDFETVVSTSNDQSVLCSGDLIKQWKSDNRNYYHYKSKGKINSMVAYHSARYKIEKTNHKGIQIELYYLPEHHRNIAEMIKVAKATIDYATDNFGEYSHKYLRIGEMPIFGGGGANGQAMPGVISINEKVFKRDISNPQDFNVIARVIIHEIAHQWWGGLLTPKRIDGFMVLSESLAKYSETVIMKKLYGKAMVRQLSEHTIKRYFSGRSHATETEPPLYISQLQQYLGYSKGSIVMSAIKDLIGESNLNIALQNMIHKYSHKPTATTLDFLQELYSVTPKEYHTLIDDWMKRVITYDLGIKNTSYKKLNNGTYEIAIDIKAQRFETDTTGKEITININEPIKIGIFKKHPEAINDDKDILYLESHQINKKNMVFKIITKEIPTYISIDPYYTRLDRNMTDNITSVNL</sequence>
<dbReference type="GO" id="GO:0016020">
    <property type="term" value="C:membrane"/>
    <property type="evidence" value="ECO:0007669"/>
    <property type="project" value="TreeGrafter"/>
</dbReference>
<dbReference type="Gene3D" id="1.10.390.10">
    <property type="entry name" value="Neutral Protease Domain 2"/>
    <property type="match status" value="1"/>
</dbReference>
<dbReference type="GO" id="GO:0005737">
    <property type="term" value="C:cytoplasm"/>
    <property type="evidence" value="ECO:0007669"/>
    <property type="project" value="TreeGrafter"/>
</dbReference>
<dbReference type="STRING" id="1317122.ATO12_02090"/>
<dbReference type="InterPro" id="IPR050344">
    <property type="entry name" value="Peptidase_M1_aminopeptidases"/>
</dbReference>
<feature type="transmembrane region" description="Helical" evidence="1">
    <location>
        <begin position="20"/>
        <end position="41"/>
    </location>
</feature>
<keyword evidence="1" id="KW-1133">Transmembrane helix</keyword>
<evidence type="ECO:0000313" key="3">
    <source>
        <dbReference type="EMBL" id="EZH75599.1"/>
    </source>
</evidence>
<dbReference type="InterPro" id="IPR014782">
    <property type="entry name" value="Peptidase_M1_dom"/>
</dbReference>
<feature type="transmembrane region" description="Helical" evidence="1">
    <location>
        <begin position="572"/>
        <end position="591"/>
    </location>
</feature>
<dbReference type="OrthoDB" id="100605at2"/>
<feature type="transmembrane region" description="Helical" evidence="1">
    <location>
        <begin position="98"/>
        <end position="123"/>
    </location>
</feature>
<feature type="domain" description="Peptidase M1 membrane alanine aminopeptidase" evidence="2">
    <location>
        <begin position="865"/>
        <end position="1071"/>
    </location>
</feature>
<feature type="transmembrane region" description="Helical" evidence="1">
    <location>
        <begin position="448"/>
        <end position="469"/>
    </location>
</feature>
<evidence type="ECO:0000313" key="4">
    <source>
        <dbReference type="Proteomes" id="UP000023541"/>
    </source>
</evidence>
<feature type="transmembrane region" description="Helical" evidence="1">
    <location>
        <begin position="143"/>
        <end position="165"/>
    </location>
</feature>
<gene>
    <name evidence="3" type="ORF">ATO12_02090</name>
</gene>
<feature type="transmembrane region" description="Helical" evidence="1">
    <location>
        <begin position="533"/>
        <end position="551"/>
    </location>
</feature>
<keyword evidence="1" id="KW-0812">Transmembrane</keyword>
<keyword evidence="4" id="KW-1185">Reference proteome</keyword>
<dbReference type="GO" id="GO:0070006">
    <property type="term" value="F:metalloaminopeptidase activity"/>
    <property type="evidence" value="ECO:0007669"/>
    <property type="project" value="TreeGrafter"/>
</dbReference>
<dbReference type="GO" id="GO:0005615">
    <property type="term" value="C:extracellular space"/>
    <property type="evidence" value="ECO:0007669"/>
    <property type="project" value="TreeGrafter"/>
</dbReference>
<feature type="transmembrane region" description="Helical" evidence="1">
    <location>
        <begin position="251"/>
        <end position="268"/>
    </location>
</feature>
<dbReference type="eggNOG" id="COG0308">
    <property type="taxonomic scope" value="Bacteria"/>
</dbReference>
<dbReference type="PANTHER" id="PTHR11533:SF174">
    <property type="entry name" value="PUROMYCIN-SENSITIVE AMINOPEPTIDASE-RELATED"/>
    <property type="match status" value="1"/>
</dbReference>
<feature type="transmembrane region" description="Helical" evidence="1">
    <location>
        <begin position="476"/>
        <end position="493"/>
    </location>
</feature>
<reference evidence="3 4" key="1">
    <citation type="submission" date="2014-04" db="EMBL/GenBank/DDBJ databases">
        <title>Aquimarina sp. 22II-S11-z7 Genome Sequencing.</title>
        <authorList>
            <person name="Lai Q."/>
        </authorList>
    </citation>
    <scope>NUCLEOTIDE SEQUENCE [LARGE SCALE GENOMIC DNA]</scope>
    <source>
        <strain evidence="3 4">22II-S11-z7</strain>
    </source>
</reference>
<dbReference type="AlphaFoldDB" id="A0A023C071"/>